<feature type="domain" description="CBS" evidence="3">
    <location>
        <begin position="79"/>
        <end position="135"/>
    </location>
</feature>
<dbReference type="SMART" id="SM00116">
    <property type="entry name" value="CBS"/>
    <property type="match status" value="2"/>
</dbReference>
<accession>A0A2C7A824</accession>
<keyword evidence="5" id="KW-1185">Reference proteome</keyword>
<feature type="domain" description="CBS" evidence="3">
    <location>
        <begin position="12"/>
        <end position="70"/>
    </location>
</feature>
<dbReference type="PANTHER" id="PTHR43080">
    <property type="entry name" value="CBS DOMAIN-CONTAINING PROTEIN CBSX3, MITOCHONDRIAL"/>
    <property type="match status" value="1"/>
</dbReference>
<proteinExistence type="predicted"/>
<dbReference type="SUPFAM" id="SSF54631">
    <property type="entry name" value="CBS-domain pair"/>
    <property type="match status" value="1"/>
</dbReference>
<dbReference type="RefSeq" id="WP_099097270.1">
    <property type="nucleotide sequence ID" value="NZ_PDNU01000061.1"/>
</dbReference>
<dbReference type="InterPro" id="IPR046342">
    <property type="entry name" value="CBS_dom_sf"/>
</dbReference>
<protein>
    <submittedName>
        <fullName evidence="4">Signal transduction protein</fullName>
    </submittedName>
</protein>
<dbReference type="PANTHER" id="PTHR43080:SF2">
    <property type="entry name" value="CBS DOMAIN-CONTAINING PROTEIN"/>
    <property type="match status" value="1"/>
</dbReference>
<evidence type="ECO:0000313" key="4">
    <source>
        <dbReference type="EMBL" id="PHK93186.1"/>
    </source>
</evidence>
<evidence type="ECO:0000256" key="2">
    <source>
        <dbReference type="PROSITE-ProRule" id="PRU00703"/>
    </source>
</evidence>
<reference evidence="4 5" key="1">
    <citation type="submission" date="2017-10" db="EMBL/GenBank/DDBJ databases">
        <authorList>
            <person name="Banno H."/>
            <person name="Chua N.-H."/>
        </authorList>
    </citation>
    <scope>NUCLEOTIDE SEQUENCE [LARGE SCALE GENOMIC DNA]</scope>
    <source>
        <strain evidence="4 5">YW11</strain>
    </source>
</reference>
<dbReference type="InterPro" id="IPR051257">
    <property type="entry name" value="Diverse_CBS-Domain"/>
</dbReference>
<dbReference type="Pfam" id="PF00571">
    <property type="entry name" value="CBS"/>
    <property type="match status" value="2"/>
</dbReference>
<dbReference type="OrthoDB" id="9807125at2"/>
<dbReference type="EMBL" id="PDNU01000061">
    <property type="protein sequence ID" value="PHK93186.1"/>
    <property type="molecule type" value="Genomic_DNA"/>
</dbReference>
<dbReference type="Proteomes" id="UP000223527">
    <property type="component" value="Unassembled WGS sequence"/>
</dbReference>
<name>A0A2C7A824_9PROT</name>
<evidence type="ECO:0000256" key="1">
    <source>
        <dbReference type="ARBA" id="ARBA00023122"/>
    </source>
</evidence>
<comment type="caution">
    <text evidence="4">The sequence shown here is derived from an EMBL/GenBank/DDBJ whole genome shotgun (WGS) entry which is preliminary data.</text>
</comment>
<gene>
    <name evidence="4" type="ORF">CR162_19980</name>
</gene>
<dbReference type="PROSITE" id="PS51371">
    <property type="entry name" value="CBS"/>
    <property type="match status" value="2"/>
</dbReference>
<dbReference type="InterPro" id="IPR000644">
    <property type="entry name" value="CBS_dom"/>
</dbReference>
<evidence type="ECO:0000313" key="5">
    <source>
        <dbReference type="Proteomes" id="UP000223527"/>
    </source>
</evidence>
<keyword evidence="1 2" id="KW-0129">CBS domain</keyword>
<dbReference type="Gene3D" id="3.10.580.10">
    <property type="entry name" value="CBS-domain"/>
    <property type="match status" value="1"/>
</dbReference>
<organism evidence="4 5">
    <name type="scientific">Teichococcus rhizosphaerae</name>
    <dbReference type="NCBI Taxonomy" id="1335062"/>
    <lineage>
        <taxon>Bacteria</taxon>
        <taxon>Pseudomonadati</taxon>
        <taxon>Pseudomonadota</taxon>
        <taxon>Alphaproteobacteria</taxon>
        <taxon>Acetobacterales</taxon>
        <taxon>Roseomonadaceae</taxon>
        <taxon>Roseomonas</taxon>
    </lineage>
</organism>
<dbReference type="AlphaFoldDB" id="A0A2C7A824"/>
<evidence type="ECO:0000259" key="3">
    <source>
        <dbReference type="PROSITE" id="PS51371"/>
    </source>
</evidence>
<sequence length="143" mass="15766">MLDPPDRPAAEIIRDQRPLVLSSDASVAAACAAMHRRRVGAVLVVGENNLLAGIFTGRDAVRCLAEGCDGRNTPLQRVMTRNPVTLAPAQTAMEALRLLDDGGFRHLPICDEGRVIGIVSRYDFRAMEHARLNEESRFFEVLR</sequence>